<dbReference type="InterPro" id="IPR036786">
    <property type="entry name" value="Ribosome_mat_SBDS_N_sf"/>
</dbReference>
<evidence type="ECO:0000259" key="3">
    <source>
        <dbReference type="Pfam" id="PF09377"/>
    </source>
</evidence>
<dbReference type="AlphaFoldDB" id="A0A7L9FH86"/>
<dbReference type="InterPro" id="IPR037188">
    <property type="entry name" value="Sdo1/SBDS_central_sf"/>
</dbReference>
<dbReference type="Pfam" id="PF01172">
    <property type="entry name" value="SBDS_N"/>
    <property type="match status" value="1"/>
</dbReference>
<reference evidence="5 6" key="1">
    <citation type="submission" date="2020-10" db="EMBL/GenBank/DDBJ databases">
        <title>Thermofilum lucidum 3507LT sp. nov. a novel member of Thermofilaceae family isolated from Chile hot spring, and proposal of description order Thermofilales.</title>
        <authorList>
            <person name="Zayulina K.S."/>
            <person name="Elcheninov A.G."/>
            <person name="Toshchakov S.V."/>
            <person name="Kublanov I.V."/>
        </authorList>
    </citation>
    <scope>NUCLEOTIDE SEQUENCE [LARGE SCALE GENOMIC DNA]</scope>
    <source>
        <strain evidence="5 6">3507LT</strain>
    </source>
</reference>
<comment type="similarity">
    <text evidence="1">Belongs to the SDO1/SBDS family.</text>
</comment>
<dbReference type="InterPro" id="IPR019783">
    <property type="entry name" value="SDO1/SBDS_N"/>
</dbReference>
<feature type="domain" description="Ribosome maturation protein SDO1/SBDS C-terminal" evidence="4">
    <location>
        <begin position="165"/>
        <end position="230"/>
    </location>
</feature>
<dbReference type="Pfam" id="PF09377">
    <property type="entry name" value="SBDS_domain_II"/>
    <property type="match status" value="1"/>
</dbReference>
<dbReference type="GeneID" id="59149216"/>
<name>A0A7L9FH86_9CREN</name>
<dbReference type="SUPFAM" id="SSF89895">
    <property type="entry name" value="FYSH domain"/>
    <property type="match status" value="1"/>
</dbReference>
<evidence type="ECO:0000313" key="6">
    <source>
        <dbReference type="Proteomes" id="UP000594121"/>
    </source>
</evidence>
<dbReference type="SUPFAM" id="SSF109728">
    <property type="entry name" value="Hypothetical protein AF0491, middle domain"/>
    <property type="match status" value="1"/>
</dbReference>
<dbReference type="NCBIfam" id="TIGR00291">
    <property type="entry name" value="RNA_SBDS"/>
    <property type="match status" value="1"/>
</dbReference>
<dbReference type="Proteomes" id="UP000594121">
    <property type="component" value="Chromosome"/>
</dbReference>
<dbReference type="GO" id="GO:0042256">
    <property type="term" value="P:cytosolic ribosome assembly"/>
    <property type="evidence" value="ECO:0007669"/>
    <property type="project" value="InterPro"/>
</dbReference>
<proteinExistence type="inferred from homology"/>
<dbReference type="RefSeq" id="WP_192818108.1">
    <property type="nucleotide sequence ID" value="NZ_CP062310.1"/>
</dbReference>
<dbReference type="FunCoup" id="A0A7L9FH86">
    <property type="interactions" value="138"/>
</dbReference>
<feature type="domain" description="Ribosome maturation protein SDO1/SBDS central" evidence="3">
    <location>
        <begin position="100"/>
        <end position="161"/>
    </location>
</feature>
<dbReference type="InterPro" id="IPR046928">
    <property type="entry name" value="SDO1/SBDS_C"/>
</dbReference>
<dbReference type="InterPro" id="IPR002140">
    <property type="entry name" value="Sdo1/SBDS"/>
</dbReference>
<accession>A0A7L9FH86</accession>
<dbReference type="InterPro" id="IPR039100">
    <property type="entry name" value="Sdo1/SBDS-like"/>
</dbReference>
<dbReference type="SUPFAM" id="SSF54980">
    <property type="entry name" value="EF-G C-terminal domain-like"/>
    <property type="match status" value="1"/>
</dbReference>
<dbReference type="Gene3D" id="3.30.70.240">
    <property type="match status" value="1"/>
</dbReference>
<dbReference type="EMBL" id="CP062310">
    <property type="protein sequence ID" value="QOJ78135.1"/>
    <property type="molecule type" value="Genomic_DNA"/>
</dbReference>
<organism evidence="5 6">
    <name type="scientific">Infirmifilum lucidum</name>
    <dbReference type="NCBI Taxonomy" id="2776706"/>
    <lineage>
        <taxon>Archaea</taxon>
        <taxon>Thermoproteota</taxon>
        <taxon>Thermoprotei</taxon>
        <taxon>Thermofilales</taxon>
        <taxon>Thermofilaceae</taxon>
        <taxon>Infirmifilum</taxon>
    </lineage>
</organism>
<dbReference type="Gene3D" id="3.30.1250.10">
    <property type="entry name" value="Ribosome maturation protein SBDS, N-terminal domain"/>
    <property type="match status" value="1"/>
</dbReference>
<evidence type="ECO:0000313" key="5">
    <source>
        <dbReference type="EMBL" id="QOJ78135.1"/>
    </source>
</evidence>
<evidence type="ECO:0000256" key="1">
    <source>
        <dbReference type="ARBA" id="ARBA00007433"/>
    </source>
</evidence>
<feature type="domain" description="Ribosome maturation protein SDO1/SBDS N-terminal" evidence="2">
    <location>
        <begin position="7"/>
        <end position="92"/>
    </location>
</feature>
<dbReference type="Pfam" id="PF20268">
    <property type="entry name" value="SBDS_C"/>
    <property type="match status" value="1"/>
</dbReference>
<sequence>MSKKKLSIARLEKSGKKFEVFVDAEKAWALKNGEKVNIREVMEGEFIYSDAKQGLKASEVDLKKIFGTTDPYVIAETIIKKGELLLTTEQRRELIEAKKRQIIEFLSRNTIDPRTNSPIPPKRIELALEEAKVSIDPFKPVEVQVNDILKALRMILPLKVARAIVAVHVPAVYVGKVHGALTKVGKILRESYASDGSLSVELEIPAGMQTSLMEMVASLTKGQGEVKLLRTEQV</sequence>
<dbReference type="InterPro" id="IPR018978">
    <property type="entry name" value="SDO1/SBDS_central"/>
</dbReference>
<gene>
    <name evidence="5" type="ORF">IG193_04930</name>
</gene>
<evidence type="ECO:0000259" key="2">
    <source>
        <dbReference type="Pfam" id="PF01172"/>
    </source>
</evidence>
<dbReference type="PANTHER" id="PTHR10927">
    <property type="entry name" value="RIBOSOME MATURATION PROTEIN SBDS"/>
    <property type="match status" value="1"/>
</dbReference>
<dbReference type="KEGG" id="thel:IG193_04930"/>
<dbReference type="InterPro" id="IPR035647">
    <property type="entry name" value="EFG_III/V"/>
</dbReference>
<dbReference type="InParanoid" id="A0A7L9FH86"/>
<evidence type="ECO:0000259" key="4">
    <source>
        <dbReference type="Pfam" id="PF20268"/>
    </source>
</evidence>
<keyword evidence="6" id="KW-1185">Reference proteome</keyword>
<dbReference type="Gene3D" id="1.10.10.900">
    <property type="entry name" value="SBDS protein C-terminal domain, subdomain 1"/>
    <property type="match status" value="1"/>
</dbReference>
<protein>
    <submittedName>
        <fullName evidence="5">Ribosome assembly factor SBDS</fullName>
    </submittedName>
</protein>
<dbReference type="PANTHER" id="PTHR10927:SF4">
    <property type="entry name" value="RIBOSOME MATURATION PROTEIN SDO1 HOMOLOG"/>
    <property type="match status" value="1"/>
</dbReference>